<gene>
    <name evidence="1" type="ORF">Scep_020822</name>
</gene>
<organism evidence="1 2">
    <name type="scientific">Stephania cephalantha</name>
    <dbReference type="NCBI Taxonomy" id="152367"/>
    <lineage>
        <taxon>Eukaryota</taxon>
        <taxon>Viridiplantae</taxon>
        <taxon>Streptophyta</taxon>
        <taxon>Embryophyta</taxon>
        <taxon>Tracheophyta</taxon>
        <taxon>Spermatophyta</taxon>
        <taxon>Magnoliopsida</taxon>
        <taxon>Ranunculales</taxon>
        <taxon>Menispermaceae</taxon>
        <taxon>Menispermoideae</taxon>
        <taxon>Cissampelideae</taxon>
        <taxon>Stephania</taxon>
    </lineage>
</organism>
<evidence type="ECO:0000313" key="1">
    <source>
        <dbReference type="EMBL" id="KAK9103978.1"/>
    </source>
</evidence>
<name>A0AAP0HWA2_9MAGN</name>
<dbReference type="EMBL" id="JBBNAG010000009">
    <property type="protein sequence ID" value="KAK9103978.1"/>
    <property type="molecule type" value="Genomic_DNA"/>
</dbReference>
<evidence type="ECO:0000313" key="2">
    <source>
        <dbReference type="Proteomes" id="UP001419268"/>
    </source>
</evidence>
<keyword evidence="2" id="KW-1185">Reference proteome</keyword>
<dbReference type="PANTHER" id="PTHR13052">
    <property type="entry name" value="NFRKB-RELATED"/>
    <property type="match status" value="1"/>
</dbReference>
<accession>A0AAP0HWA2</accession>
<dbReference type="CDD" id="cd21865">
    <property type="entry name" value="DEUBAD_NFRKB"/>
    <property type="match status" value="1"/>
</dbReference>
<dbReference type="PANTHER" id="PTHR13052:SF2">
    <property type="entry name" value="NUCLEAR FACTOR KAPPA-B-BINDING PROTEIN"/>
    <property type="match status" value="1"/>
</dbReference>
<comment type="caution">
    <text evidence="1">The sequence shown here is derived from an EMBL/GenBank/DDBJ whole genome shotgun (WGS) entry which is preliminary data.</text>
</comment>
<dbReference type="InterPro" id="IPR024867">
    <property type="entry name" value="NFRKB"/>
</dbReference>
<dbReference type="GO" id="GO:0031011">
    <property type="term" value="C:Ino80 complex"/>
    <property type="evidence" value="ECO:0007669"/>
    <property type="project" value="InterPro"/>
</dbReference>
<protein>
    <submittedName>
        <fullName evidence="1">Uncharacterized protein</fullName>
    </submittedName>
</protein>
<reference evidence="1 2" key="1">
    <citation type="submission" date="2024-01" db="EMBL/GenBank/DDBJ databases">
        <title>Genome assemblies of Stephania.</title>
        <authorList>
            <person name="Yang L."/>
        </authorList>
    </citation>
    <scope>NUCLEOTIDE SEQUENCE [LARGE SCALE GENOMIC DNA]</scope>
    <source>
        <strain evidence="1">JXDWG</strain>
        <tissue evidence="1">Leaf</tissue>
    </source>
</reference>
<proteinExistence type="predicted"/>
<dbReference type="Proteomes" id="UP001419268">
    <property type="component" value="Unassembled WGS sequence"/>
</dbReference>
<sequence length="157" mass="17973">MVTGRQKKRLIGSNSGSYSIQGQYSAKKKKDLESSNYILNLKAHILLEWDDNQEKVVARKEQIGITWRDLGPFVSPFSYRKKGLADVISIPPEIFGLEDMTKVLSYEVWASYLSETERDFLTQFLPKEADVKYVVQSLLTGMNLHFGNPLLKWQVLA</sequence>
<dbReference type="AlphaFoldDB" id="A0AAP0HWA2"/>